<name>A0A9Q0IF26_9TELE</name>
<accession>A0A9Q0IF26</accession>
<gene>
    <name evidence="2" type="ORF">NHX12_001546</name>
</gene>
<comment type="caution">
    <text evidence="2">The sequence shown here is derived from an EMBL/GenBank/DDBJ whole genome shotgun (WGS) entry which is preliminary data.</text>
</comment>
<evidence type="ECO:0000256" key="1">
    <source>
        <dbReference type="SAM" id="MobiDB-lite"/>
    </source>
</evidence>
<feature type="region of interest" description="Disordered" evidence="1">
    <location>
        <begin position="16"/>
        <end position="43"/>
    </location>
</feature>
<sequence length="213" mass="21829">MLLVAPGVLCKQTCRPAGSSLQPPREPVSSGPDPAAPRDPELTGSAMSSAFLRDKCAVGFLLAEGAAVEFELSVAPRGAAMVCTERCRSQVVPWGLSSYPGSQLVPGVSARTRGLSSYPGSQLVPGVSARTRGLSSYPGVSARTRGLSSYPGSQLVTPDPDPQVTPGSDPQVTPGPDPQVTPGSDPQVTLVLIPQVTLTDSADPQVTPGSDPQ</sequence>
<organism evidence="2 3">
    <name type="scientific">Muraenolepis orangiensis</name>
    <name type="common">Patagonian moray cod</name>
    <dbReference type="NCBI Taxonomy" id="630683"/>
    <lineage>
        <taxon>Eukaryota</taxon>
        <taxon>Metazoa</taxon>
        <taxon>Chordata</taxon>
        <taxon>Craniata</taxon>
        <taxon>Vertebrata</taxon>
        <taxon>Euteleostomi</taxon>
        <taxon>Actinopterygii</taxon>
        <taxon>Neopterygii</taxon>
        <taxon>Teleostei</taxon>
        <taxon>Neoteleostei</taxon>
        <taxon>Acanthomorphata</taxon>
        <taxon>Zeiogadaria</taxon>
        <taxon>Gadariae</taxon>
        <taxon>Gadiformes</taxon>
        <taxon>Muraenolepidoidei</taxon>
        <taxon>Muraenolepididae</taxon>
        <taxon>Muraenolepis</taxon>
    </lineage>
</organism>
<keyword evidence="3" id="KW-1185">Reference proteome</keyword>
<feature type="non-terminal residue" evidence="2">
    <location>
        <position position="213"/>
    </location>
</feature>
<protein>
    <submittedName>
        <fullName evidence="2">Uncharacterized protein</fullName>
    </submittedName>
</protein>
<feature type="region of interest" description="Disordered" evidence="1">
    <location>
        <begin position="129"/>
        <end position="188"/>
    </location>
</feature>
<evidence type="ECO:0000313" key="2">
    <source>
        <dbReference type="EMBL" id="KAJ3598032.1"/>
    </source>
</evidence>
<dbReference type="EMBL" id="JANIIK010000109">
    <property type="protein sequence ID" value="KAJ3598032.1"/>
    <property type="molecule type" value="Genomic_DNA"/>
</dbReference>
<feature type="compositionally biased region" description="Polar residues" evidence="1">
    <location>
        <begin position="146"/>
        <end position="156"/>
    </location>
</feature>
<dbReference type="OrthoDB" id="8962797at2759"/>
<reference evidence="2" key="1">
    <citation type="submission" date="2022-07" db="EMBL/GenBank/DDBJ databases">
        <title>Chromosome-level genome of Muraenolepis orangiensis.</title>
        <authorList>
            <person name="Kim J."/>
        </authorList>
    </citation>
    <scope>NUCLEOTIDE SEQUENCE</scope>
    <source>
        <strain evidence="2">KU_S4_2022</strain>
        <tissue evidence="2">Muscle</tissue>
    </source>
</reference>
<dbReference type="AlphaFoldDB" id="A0A9Q0IF26"/>
<proteinExistence type="predicted"/>
<dbReference type="Proteomes" id="UP001148018">
    <property type="component" value="Unassembled WGS sequence"/>
</dbReference>
<evidence type="ECO:0000313" key="3">
    <source>
        <dbReference type="Proteomes" id="UP001148018"/>
    </source>
</evidence>